<evidence type="ECO:0000256" key="5">
    <source>
        <dbReference type="SAM" id="Phobius"/>
    </source>
</evidence>
<reference evidence="7" key="2">
    <citation type="journal article" date="2017" name="Nat. Plants">
        <title>The Aegilops tauschii genome reveals multiple impacts of transposons.</title>
        <authorList>
            <person name="Zhao G."/>
            <person name="Zou C."/>
            <person name="Li K."/>
            <person name="Wang K."/>
            <person name="Li T."/>
            <person name="Gao L."/>
            <person name="Zhang X."/>
            <person name="Wang H."/>
            <person name="Yang Z."/>
            <person name="Liu X."/>
            <person name="Jiang W."/>
            <person name="Mao L."/>
            <person name="Kong X."/>
            <person name="Jiao Y."/>
            <person name="Jia J."/>
        </authorList>
    </citation>
    <scope>NUCLEOTIDE SEQUENCE [LARGE SCALE GENOMIC DNA]</scope>
    <source>
        <strain evidence="7">cv. AL8/78</strain>
    </source>
</reference>
<protein>
    <submittedName>
        <fullName evidence="6">Uncharacterized protein</fullName>
    </submittedName>
</protein>
<keyword evidence="5" id="KW-1133">Transmembrane helix</keyword>
<evidence type="ECO:0000256" key="4">
    <source>
        <dbReference type="ARBA" id="ARBA00023274"/>
    </source>
</evidence>
<reference evidence="7" key="1">
    <citation type="journal article" date="2014" name="Science">
        <title>Ancient hybridizations among the ancestral genomes of bread wheat.</title>
        <authorList>
            <consortium name="International Wheat Genome Sequencing Consortium,"/>
            <person name="Marcussen T."/>
            <person name="Sandve S.R."/>
            <person name="Heier L."/>
            <person name="Spannagl M."/>
            <person name="Pfeifer M."/>
            <person name="Jakobsen K.S."/>
            <person name="Wulff B.B."/>
            <person name="Steuernagel B."/>
            <person name="Mayer K.F."/>
            <person name="Olsen O.A."/>
        </authorList>
    </citation>
    <scope>NUCLEOTIDE SEQUENCE [LARGE SCALE GENOMIC DNA]</scope>
    <source>
        <strain evidence="7">cv. AL8/78</strain>
    </source>
</reference>
<proteinExistence type="inferred from homology"/>
<reference evidence="6" key="3">
    <citation type="journal article" date="2017" name="Nature">
        <title>Genome sequence of the progenitor of the wheat D genome Aegilops tauschii.</title>
        <authorList>
            <person name="Luo M.C."/>
            <person name="Gu Y.Q."/>
            <person name="Puiu D."/>
            <person name="Wang H."/>
            <person name="Twardziok S.O."/>
            <person name="Deal K.R."/>
            <person name="Huo N."/>
            <person name="Zhu T."/>
            <person name="Wang L."/>
            <person name="Wang Y."/>
            <person name="McGuire P.E."/>
            <person name="Liu S."/>
            <person name="Long H."/>
            <person name="Ramasamy R.K."/>
            <person name="Rodriguez J.C."/>
            <person name="Van S.L."/>
            <person name="Yuan L."/>
            <person name="Wang Z."/>
            <person name="Xia Z."/>
            <person name="Xiao L."/>
            <person name="Anderson O.D."/>
            <person name="Ouyang S."/>
            <person name="Liang Y."/>
            <person name="Zimin A.V."/>
            <person name="Pertea G."/>
            <person name="Qi P."/>
            <person name="Bennetzen J.L."/>
            <person name="Dai X."/>
            <person name="Dawson M.W."/>
            <person name="Muller H.G."/>
            <person name="Kugler K."/>
            <person name="Rivarola-Duarte L."/>
            <person name="Spannagl M."/>
            <person name="Mayer K.F.X."/>
            <person name="Lu F.H."/>
            <person name="Bevan M.W."/>
            <person name="Leroy P."/>
            <person name="Li P."/>
            <person name="You F.M."/>
            <person name="Sun Q."/>
            <person name="Liu Z."/>
            <person name="Lyons E."/>
            <person name="Wicker T."/>
            <person name="Salzberg S.L."/>
            <person name="Devos K.M."/>
            <person name="Dvorak J."/>
        </authorList>
    </citation>
    <scope>NUCLEOTIDE SEQUENCE [LARGE SCALE GENOMIC DNA]</scope>
    <source>
        <strain evidence="6">cv. AL8/78</strain>
    </source>
</reference>
<evidence type="ECO:0000256" key="2">
    <source>
        <dbReference type="ARBA" id="ARBA00011266"/>
    </source>
</evidence>
<feature type="transmembrane region" description="Helical" evidence="5">
    <location>
        <begin position="20"/>
        <end position="42"/>
    </location>
</feature>
<keyword evidence="7" id="KW-1185">Reference proteome</keyword>
<dbReference type="Gene3D" id="1.10.10.1410">
    <property type="match status" value="1"/>
</dbReference>
<dbReference type="GO" id="GO:0005840">
    <property type="term" value="C:ribosome"/>
    <property type="evidence" value="ECO:0007669"/>
    <property type="project" value="UniProtKB-KW"/>
</dbReference>
<dbReference type="GO" id="GO:1990904">
    <property type="term" value="C:ribonucleoprotein complex"/>
    <property type="evidence" value="ECO:0007669"/>
    <property type="project" value="UniProtKB-KW"/>
</dbReference>
<name>A0A453S1Z2_AEGTS</name>
<evidence type="ECO:0000313" key="7">
    <source>
        <dbReference type="Proteomes" id="UP000015105"/>
    </source>
</evidence>
<comment type="similarity">
    <text evidence="1">Belongs to the eukaryotic ribosomal protein P1/P2 family.</text>
</comment>
<comment type="subunit">
    <text evidence="2">P1 and P2 exist as dimers at the large ribosomal subunit.</text>
</comment>
<dbReference type="EnsemblPlants" id="AET7Gv20787200.3">
    <property type="protein sequence ID" value="AET7Gv20787200.3"/>
    <property type="gene ID" value="AET7Gv20787200"/>
</dbReference>
<keyword evidence="5" id="KW-0472">Membrane</keyword>
<keyword evidence="4" id="KW-0687">Ribonucleoprotein</keyword>
<reference evidence="6" key="5">
    <citation type="journal article" date="2021" name="G3 (Bethesda)">
        <title>Aegilops tauschii genome assembly Aet v5.0 features greater sequence contiguity and improved annotation.</title>
        <authorList>
            <person name="Wang L."/>
            <person name="Zhu T."/>
            <person name="Rodriguez J.C."/>
            <person name="Deal K.R."/>
            <person name="Dubcovsky J."/>
            <person name="McGuire P.E."/>
            <person name="Lux T."/>
            <person name="Spannagl M."/>
            <person name="Mayer K.F.X."/>
            <person name="Baldrich P."/>
            <person name="Meyers B.C."/>
            <person name="Huo N."/>
            <person name="Gu Y.Q."/>
            <person name="Zhou H."/>
            <person name="Devos K.M."/>
            <person name="Bennetzen J.L."/>
            <person name="Unver T."/>
            <person name="Budak H."/>
            <person name="Gulick P.J."/>
            <person name="Galiba G."/>
            <person name="Kalapos B."/>
            <person name="Nelson D.R."/>
            <person name="Li P."/>
            <person name="You F.M."/>
            <person name="Luo M.C."/>
            <person name="Dvorak J."/>
        </authorList>
    </citation>
    <scope>NUCLEOTIDE SEQUENCE [LARGE SCALE GENOMIC DNA]</scope>
    <source>
        <strain evidence="6">cv. AL8/78</strain>
    </source>
</reference>
<keyword evidence="3" id="KW-0689">Ribosomal protein</keyword>
<accession>A0A453S1Z2</accession>
<dbReference type="InterPro" id="IPR038716">
    <property type="entry name" value="P1/P2_N_sf"/>
</dbReference>
<evidence type="ECO:0000256" key="1">
    <source>
        <dbReference type="ARBA" id="ARBA00005436"/>
    </source>
</evidence>
<reference evidence="6" key="4">
    <citation type="submission" date="2019-03" db="UniProtKB">
        <authorList>
            <consortium name="EnsemblPlants"/>
        </authorList>
    </citation>
    <scope>IDENTIFICATION</scope>
</reference>
<evidence type="ECO:0000256" key="3">
    <source>
        <dbReference type="ARBA" id="ARBA00022980"/>
    </source>
</evidence>
<dbReference type="Gramene" id="AET7Gv20787200.3">
    <property type="protein sequence ID" value="AET7Gv20787200.3"/>
    <property type="gene ID" value="AET7Gv20787200"/>
</dbReference>
<keyword evidence="5" id="KW-0812">Transmembrane</keyword>
<organism evidence="6 7">
    <name type="scientific">Aegilops tauschii subsp. strangulata</name>
    <name type="common">Goatgrass</name>
    <dbReference type="NCBI Taxonomy" id="200361"/>
    <lineage>
        <taxon>Eukaryota</taxon>
        <taxon>Viridiplantae</taxon>
        <taxon>Streptophyta</taxon>
        <taxon>Embryophyta</taxon>
        <taxon>Tracheophyta</taxon>
        <taxon>Spermatophyta</taxon>
        <taxon>Magnoliopsida</taxon>
        <taxon>Liliopsida</taxon>
        <taxon>Poales</taxon>
        <taxon>Poaceae</taxon>
        <taxon>BOP clade</taxon>
        <taxon>Pooideae</taxon>
        <taxon>Triticodae</taxon>
        <taxon>Triticeae</taxon>
        <taxon>Triticinae</taxon>
        <taxon>Aegilops</taxon>
    </lineage>
</organism>
<sequence length="43" mass="4638">MSSSEVACTLAALILHDDGIPITVSCSSLFLLFFARFLVCFVV</sequence>
<dbReference type="Proteomes" id="UP000015105">
    <property type="component" value="Chromosome 7D"/>
</dbReference>
<dbReference type="AlphaFoldDB" id="A0A453S1Z2"/>
<evidence type="ECO:0000313" key="6">
    <source>
        <dbReference type="EnsemblPlants" id="AET7Gv20787200.3"/>
    </source>
</evidence>